<evidence type="ECO:0000256" key="12">
    <source>
        <dbReference type="ARBA" id="ARBA00080486"/>
    </source>
</evidence>
<dbReference type="GeneID" id="105270240"/>
<comment type="subunit">
    <text evidence="10">Interacts with XIAP and BIRC7. Interacts with TRAF6 and MAP3K7; during IL-1 signaling. Identified in the TRIKA2 complex composed of MAP3K7, TAB1 and TAB2. Interacts with TRAF6 and MAPK14; these interactions allow MAPK14 autophosphorylation. Interacts with STING1; interaction takes place following cGAMP activation and promotes TAB1 recruitment to the endoplasmic reticulum, triggering MAP3K7/TAK1 activation and STING1 phosphorylation.</text>
</comment>
<feature type="domain" description="PPM-type phosphatase" evidence="15">
    <location>
        <begin position="31"/>
        <end position="369"/>
    </location>
</feature>
<dbReference type="GO" id="GO:0004722">
    <property type="term" value="F:protein serine/threonine phosphatase activity"/>
    <property type="evidence" value="ECO:0007669"/>
    <property type="project" value="InterPro"/>
</dbReference>
<evidence type="ECO:0000256" key="3">
    <source>
        <dbReference type="ARBA" id="ARBA00022490"/>
    </source>
</evidence>
<accession>A0A9R1THS5</accession>
<evidence type="ECO:0000256" key="8">
    <source>
        <dbReference type="ARBA" id="ARBA00023180"/>
    </source>
</evidence>
<evidence type="ECO:0000256" key="4">
    <source>
        <dbReference type="ARBA" id="ARBA00022553"/>
    </source>
</evidence>
<evidence type="ECO:0000256" key="10">
    <source>
        <dbReference type="ARBA" id="ARBA00062935"/>
    </source>
</evidence>
<dbReference type="SMART" id="SM00332">
    <property type="entry name" value="PP2Cc"/>
    <property type="match status" value="1"/>
</dbReference>
<dbReference type="GO" id="GO:0008047">
    <property type="term" value="F:enzyme activator activity"/>
    <property type="evidence" value="ECO:0007669"/>
    <property type="project" value="UniProtKB-ARBA"/>
</dbReference>
<comment type="function">
    <text evidence="9">Key adapter protein that plays an essential role in JNK and NF-kappa-B activation and proinflammatory cytokines production in response to stimulation with TLRs and cytokines. Mechanistically, associates with the catalytic domain of MAP3K7/TAK1 to trigger MAP3K7/TAK1 autophosphorylation leading to its full activation. Similarly, associates with MAPK14 and triggers its autophosphorylation and subsequent activation. In turn, MAPK14 phosphorylates TAB1 and inhibits MAP3K7/TAK1 activation in a feedback control mechanism. Also plays a role in recruiting MAPK14 to the TAK1 complex for the phosphorylation of the TAB2 and TAB3 regulatory subunits.</text>
</comment>
<reference evidence="18" key="2">
    <citation type="submission" date="2025-04" db="UniProtKB">
        <authorList>
            <consortium name="RefSeq"/>
        </authorList>
    </citation>
    <scope>IDENTIFICATION</scope>
    <source>
        <strain evidence="18">USDA-PBARC FA_bdor</strain>
        <tissue evidence="18">Whole organism</tissue>
    </source>
</reference>
<dbReference type="PANTHER" id="PTHR13832:SF533">
    <property type="entry name" value="TGF-BETA-ACTIVATED KINASE 1 AND MAP3K7-BINDING PROTEIN 1"/>
    <property type="match status" value="1"/>
</dbReference>
<dbReference type="InterPro" id="IPR001932">
    <property type="entry name" value="PPM-type_phosphatase-like_dom"/>
</dbReference>
<keyword evidence="5" id="KW-0256">Endoplasmic reticulum</keyword>
<accession>A0A0C9RJS8</accession>
<dbReference type="InterPro" id="IPR015655">
    <property type="entry name" value="PP2C"/>
</dbReference>
<dbReference type="CDD" id="cd00143">
    <property type="entry name" value="PP2Cc"/>
    <property type="match status" value="1"/>
</dbReference>
<evidence type="ECO:0000259" key="15">
    <source>
        <dbReference type="PROSITE" id="PS51746"/>
    </source>
</evidence>
<dbReference type="Proteomes" id="UP000694866">
    <property type="component" value="Unplaced"/>
</dbReference>
<evidence type="ECO:0000256" key="6">
    <source>
        <dbReference type="ARBA" id="ARBA00022843"/>
    </source>
</evidence>
<evidence type="ECO:0000256" key="14">
    <source>
        <dbReference type="SAM" id="MobiDB-lite"/>
    </source>
</evidence>
<dbReference type="GO" id="GO:0005829">
    <property type="term" value="C:cytosol"/>
    <property type="evidence" value="ECO:0007669"/>
    <property type="project" value="UniProtKB-SubCell"/>
</dbReference>
<evidence type="ECO:0000313" key="16">
    <source>
        <dbReference type="EMBL" id="JAG78222.1"/>
    </source>
</evidence>
<keyword evidence="17" id="KW-1185">Reference proteome</keyword>
<organism evidence="16">
    <name type="scientific">Fopius arisanus</name>
    <dbReference type="NCBI Taxonomy" id="64838"/>
    <lineage>
        <taxon>Eukaryota</taxon>
        <taxon>Metazoa</taxon>
        <taxon>Ecdysozoa</taxon>
        <taxon>Arthropoda</taxon>
        <taxon>Hexapoda</taxon>
        <taxon>Insecta</taxon>
        <taxon>Pterygota</taxon>
        <taxon>Neoptera</taxon>
        <taxon>Endopterygota</taxon>
        <taxon>Hymenoptera</taxon>
        <taxon>Apocrita</taxon>
        <taxon>Ichneumonoidea</taxon>
        <taxon>Braconidae</taxon>
        <taxon>Opiinae</taxon>
        <taxon>Fopius</taxon>
    </lineage>
</organism>
<evidence type="ECO:0000256" key="7">
    <source>
        <dbReference type="ARBA" id="ARBA00023136"/>
    </source>
</evidence>
<evidence type="ECO:0000256" key="13">
    <source>
        <dbReference type="ARBA" id="ARBA00080658"/>
    </source>
</evidence>
<evidence type="ECO:0000256" key="5">
    <source>
        <dbReference type="ARBA" id="ARBA00022824"/>
    </source>
</evidence>
<proteinExistence type="predicted"/>
<feature type="compositionally biased region" description="Polar residues" evidence="14">
    <location>
        <begin position="409"/>
        <end position="426"/>
    </location>
</feature>
<name>A0A0C9RJS8_9HYME</name>
<evidence type="ECO:0000256" key="2">
    <source>
        <dbReference type="ARBA" id="ARBA00004514"/>
    </source>
</evidence>
<dbReference type="FunFam" id="3.60.40.10:FF:000014">
    <property type="entry name" value="TGF-beta-activated kinase 1 and MAP3K7-binding protein 1-like"/>
    <property type="match status" value="1"/>
</dbReference>
<dbReference type="PROSITE" id="PS51746">
    <property type="entry name" value="PPM_2"/>
    <property type="match status" value="1"/>
</dbReference>
<evidence type="ECO:0000256" key="11">
    <source>
        <dbReference type="ARBA" id="ARBA00074232"/>
    </source>
</evidence>
<keyword evidence="4" id="KW-0597">Phosphoprotein</keyword>
<dbReference type="Gene3D" id="3.60.40.10">
    <property type="entry name" value="PPM-type phosphatase domain"/>
    <property type="match status" value="1"/>
</dbReference>
<gene>
    <name evidence="16" type="primary">TAB1</name>
    <name evidence="18" type="synonym">LOC105270240</name>
    <name evidence="16" type="ORF">g.66650</name>
</gene>
<sequence>MPTRDEIPSLMPFGDTEHSWTEDLPVCKESGVGLSTNQIYREDGYRQEDHPFEDRSFHCKYDDSTFLYGIFDGHEGTRAANFTLQRMAAEILLGQLNGKTTDEEVKEVLRQAFIAVERGYFDSIGEVLAERTSLQFDIPDGLNSYEAYQKFPEVVDKLNELNGELSAGTSAVVALVYRNRLYVANVGDSRALLCKTDSNQVLRVVQLSIDHDSRNEDELLRLSQLGLDVKSIRQGSHLGNQENTRCLGNWLVKGGYREFDELAPAIAEPIIAEPEIHGGIELDESCRFLLLMSRGLYKSLEEATATDQVNKELALMAVEQFRIQSTLTGVSQAVVDKIVRIHHDVNMSNPESNQTSGKREDITLLVRNFNFPLPHALKSPTIGQVRFNPIVQTTVASVQENYSSISTVASTDNFDPSSNETSSTSEIYPPEAKPTDRNARIKPYVDFTEYFENVERRREKGTLPDGINF</sequence>
<comment type="subcellular location">
    <subcellularLocation>
        <location evidence="2">Cytoplasm</location>
        <location evidence="2">Cytosol</location>
    </subcellularLocation>
    <subcellularLocation>
        <location evidence="1">Endoplasmic reticulum membrane</location>
        <topology evidence="1">Peripheral membrane protein</topology>
        <orientation evidence="1">Cytoplasmic side</orientation>
    </subcellularLocation>
</comment>
<dbReference type="Pfam" id="PF00481">
    <property type="entry name" value="PP2C"/>
    <property type="match status" value="1"/>
</dbReference>
<evidence type="ECO:0000256" key="1">
    <source>
        <dbReference type="ARBA" id="ARBA00004397"/>
    </source>
</evidence>
<dbReference type="OrthoDB" id="10049211at2759"/>
<feature type="region of interest" description="Disordered" evidence="14">
    <location>
        <begin position="409"/>
        <end position="437"/>
    </location>
</feature>
<dbReference type="RefSeq" id="XP_011309405.1">
    <property type="nucleotide sequence ID" value="XM_011311103.1"/>
</dbReference>
<keyword evidence="3" id="KW-0963">Cytoplasm</keyword>
<keyword evidence="8" id="KW-0325">Glycoprotein</keyword>
<dbReference type="EMBL" id="GBYB01008455">
    <property type="protein sequence ID" value="JAG78222.1"/>
    <property type="molecule type" value="Transcribed_RNA"/>
</dbReference>
<reference evidence="16" key="1">
    <citation type="submission" date="2015-01" db="EMBL/GenBank/DDBJ databases">
        <title>Transcriptome Assembly of Fopius arisanus.</title>
        <authorList>
            <person name="Geib S."/>
        </authorList>
    </citation>
    <scope>NUCLEOTIDE SEQUENCE</scope>
</reference>
<dbReference type="GO" id="GO:0005789">
    <property type="term" value="C:endoplasmic reticulum membrane"/>
    <property type="evidence" value="ECO:0007669"/>
    <property type="project" value="UniProtKB-SubCell"/>
</dbReference>
<evidence type="ECO:0000313" key="18">
    <source>
        <dbReference type="RefSeq" id="XP_011309405.1"/>
    </source>
</evidence>
<evidence type="ECO:0000256" key="9">
    <source>
        <dbReference type="ARBA" id="ARBA00057862"/>
    </source>
</evidence>
<dbReference type="KEGG" id="fas:105270240"/>
<dbReference type="GO" id="GO:0007165">
    <property type="term" value="P:signal transduction"/>
    <property type="evidence" value="ECO:0007669"/>
    <property type="project" value="UniProtKB-ARBA"/>
</dbReference>
<evidence type="ECO:0000313" key="17">
    <source>
        <dbReference type="Proteomes" id="UP000694866"/>
    </source>
</evidence>
<protein>
    <recommendedName>
        <fullName evidence="11">TGF-beta-activated kinase 1 and MAP3K7-binding protein 1</fullName>
    </recommendedName>
    <alternativeName>
        <fullName evidence="12">Mitogen-activated protein kinase kinase kinase 7-interacting protein 1</fullName>
    </alternativeName>
    <alternativeName>
        <fullName evidence="13">TGF-beta-activated kinase 1-binding protein 1</fullName>
    </alternativeName>
</protein>
<keyword evidence="6" id="KW-0832">Ubl conjugation</keyword>
<dbReference type="AlphaFoldDB" id="A0A0C9RJS8"/>
<dbReference type="SUPFAM" id="SSF81606">
    <property type="entry name" value="PP2C-like"/>
    <property type="match status" value="1"/>
</dbReference>
<dbReference type="PANTHER" id="PTHR13832">
    <property type="entry name" value="PROTEIN PHOSPHATASE 2C"/>
    <property type="match status" value="1"/>
</dbReference>
<dbReference type="GO" id="GO:1902533">
    <property type="term" value="P:positive regulation of intracellular signal transduction"/>
    <property type="evidence" value="ECO:0007669"/>
    <property type="project" value="UniProtKB-ARBA"/>
</dbReference>
<keyword evidence="7" id="KW-0472">Membrane</keyword>
<dbReference type="InterPro" id="IPR036457">
    <property type="entry name" value="PPM-type-like_dom_sf"/>
</dbReference>